<proteinExistence type="predicted"/>
<gene>
    <name evidence="1" type="ORF">T07_2296</name>
</gene>
<dbReference type="AlphaFoldDB" id="A0A0V0RAA2"/>
<evidence type="ECO:0000313" key="2">
    <source>
        <dbReference type="Proteomes" id="UP000054630"/>
    </source>
</evidence>
<protein>
    <submittedName>
        <fullName evidence="1">Uncharacterized protein</fullName>
    </submittedName>
</protein>
<comment type="caution">
    <text evidence="1">The sequence shown here is derived from an EMBL/GenBank/DDBJ whole genome shotgun (WGS) entry which is preliminary data.</text>
</comment>
<keyword evidence="2" id="KW-1185">Reference proteome</keyword>
<evidence type="ECO:0000313" key="1">
    <source>
        <dbReference type="EMBL" id="KRX11428.1"/>
    </source>
</evidence>
<organism evidence="1 2">
    <name type="scientific">Trichinella nelsoni</name>
    <dbReference type="NCBI Taxonomy" id="6336"/>
    <lineage>
        <taxon>Eukaryota</taxon>
        <taxon>Metazoa</taxon>
        <taxon>Ecdysozoa</taxon>
        <taxon>Nematoda</taxon>
        <taxon>Enoplea</taxon>
        <taxon>Dorylaimia</taxon>
        <taxon>Trichinellida</taxon>
        <taxon>Trichinellidae</taxon>
        <taxon>Trichinella</taxon>
    </lineage>
</organism>
<sequence length="34" mass="3778">MCLMSSCKGIDIWLEIGSVCSFALIKSHLPIHLM</sequence>
<accession>A0A0V0RAA2</accession>
<dbReference type="EMBL" id="JYDL01002237">
    <property type="protein sequence ID" value="KRX11428.1"/>
    <property type="molecule type" value="Genomic_DNA"/>
</dbReference>
<reference evidence="1 2" key="1">
    <citation type="submission" date="2015-01" db="EMBL/GenBank/DDBJ databases">
        <title>Evolution of Trichinella species and genotypes.</title>
        <authorList>
            <person name="Korhonen P.K."/>
            <person name="Edoardo P."/>
            <person name="Giuseppe L.R."/>
            <person name="Gasser R.B."/>
        </authorList>
    </citation>
    <scope>NUCLEOTIDE SEQUENCE [LARGE SCALE GENOMIC DNA]</scope>
    <source>
        <strain evidence="1">ISS37</strain>
    </source>
</reference>
<dbReference type="Proteomes" id="UP000054630">
    <property type="component" value="Unassembled WGS sequence"/>
</dbReference>
<name>A0A0V0RAA2_9BILA</name>